<name>A0ABS3BV81_9BACT</name>
<evidence type="ECO:0000313" key="3">
    <source>
        <dbReference type="Proteomes" id="UP000664698"/>
    </source>
</evidence>
<proteinExistence type="predicted"/>
<reference evidence="2 3" key="1">
    <citation type="submission" date="2021-03" db="EMBL/GenBank/DDBJ databases">
        <title>novel species isolated from a fishpond in China.</title>
        <authorList>
            <person name="Lu H."/>
            <person name="Cai Z."/>
        </authorList>
    </citation>
    <scope>NUCLEOTIDE SEQUENCE [LARGE SCALE GENOMIC DNA]</scope>
    <source>
        <strain evidence="2 3">JCM 31546</strain>
    </source>
</reference>
<feature type="compositionally biased region" description="Low complexity" evidence="1">
    <location>
        <begin position="437"/>
        <end position="452"/>
    </location>
</feature>
<feature type="compositionally biased region" description="Polar residues" evidence="1">
    <location>
        <begin position="296"/>
        <end position="365"/>
    </location>
</feature>
<feature type="compositionally biased region" description="Low complexity" evidence="1">
    <location>
        <begin position="408"/>
        <end position="426"/>
    </location>
</feature>
<dbReference type="Pfam" id="PF20245">
    <property type="entry name" value="DUF6600"/>
    <property type="match status" value="1"/>
</dbReference>
<keyword evidence="3" id="KW-1185">Reference proteome</keyword>
<dbReference type="InterPro" id="IPR046535">
    <property type="entry name" value="DUF6600"/>
</dbReference>
<evidence type="ECO:0000256" key="1">
    <source>
        <dbReference type="SAM" id="MobiDB-lite"/>
    </source>
</evidence>
<comment type="caution">
    <text evidence="2">The sequence shown here is derived from an EMBL/GenBank/DDBJ whole genome shotgun (WGS) entry which is preliminary data.</text>
</comment>
<dbReference type="Proteomes" id="UP000664698">
    <property type="component" value="Unassembled WGS sequence"/>
</dbReference>
<feature type="region of interest" description="Disordered" evidence="1">
    <location>
        <begin position="243"/>
        <end position="452"/>
    </location>
</feature>
<organism evidence="2 3">
    <name type="scientific">Algoriphagus aestuariicola</name>
    <dbReference type="NCBI Taxonomy" id="1852016"/>
    <lineage>
        <taxon>Bacteria</taxon>
        <taxon>Pseudomonadati</taxon>
        <taxon>Bacteroidota</taxon>
        <taxon>Cytophagia</taxon>
        <taxon>Cytophagales</taxon>
        <taxon>Cyclobacteriaceae</taxon>
        <taxon>Algoriphagus</taxon>
    </lineage>
</organism>
<feature type="compositionally biased region" description="Basic and acidic residues" evidence="1">
    <location>
        <begin position="252"/>
        <end position="274"/>
    </location>
</feature>
<accession>A0ABS3BV81</accession>
<evidence type="ECO:0008006" key="4">
    <source>
        <dbReference type="Google" id="ProtNLM"/>
    </source>
</evidence>
<feature type="compositionally biased region" description="Polar residues" evidence="1">
    <location>
        <begin position="374"/>
        <end position="402"/>
    </location>
</feature>
<gene>
    <name evidence="2" type="ORF">J0A67_20045</name>
</gene>
<evidence type="ECO:0000313" key="2">
    <source>
        <dbReference type="EMBL" id="MBN7803177.1"/>
    </source>
</evidence>
<protein>
    <recommendedName>
        <fullName evidence="4">Prolin-rich transmembrane protein</fullName>
    </recommendedName>
</protein>
<dbReference type="RefSeq" id="WP_206571173.1">
    <property type="nucleotide sequence ID" value="NZ_JAFKCW010000005.1"/>
</dbReference>
<sequence length="452" mass="50397">MNTRFITRIFGSLLLGLALLVAMFKPSQAEAKKQPAIGFQVFYDELSPYGDWVKDARYGYIWLPAVRGDFHPYGTEGHWVMTEYGNTWVSYYDWGWAPFHYGRWYFDDYFQSWAWIPGYDWGPAWVNWRSGGGYYGWAPLGPGVSIQVSVNIPSFHWVFIPNHRIHHHYAYRYYAPHKTKVKIYNNTTIINNTVVYNNHNYVGGPQRREVERVTRNPVQIYNVQATNAPGRAAVSRNSVTLYRPDVQNSRGRTNDIRPSRVIDAAEAKTARSNRELNSSSPSRSTSPASSSGGRSVQNTPSRVGQSSGAATRNPSPGRSESPSVKSGSQKPVVTPMPNNTQNRSTTSAPSRTQNSGSREMSPSRSTEVKKEASRTQQSAPPRGTVQQSRPSQAPARTTSPQVRKSEPSRSQMSQPSRSQPTRPSSSGKSTAPERKSSSSSSRTSSTGRSSNN</sequence>
<feature type="compositionally biased region" description="Low complexity" evidence="1">
    <location>
        <begin position="278"/>
        <end position="295"/>
    </location>
</feature>
<dbReference type="EMBL" id="JAFKCW010000005">
    <property type="protein sequence ID" value="MBN7803177.1"/>
    <property type="molecule type" value="Genomic_DNA"/>
</dbReference>